<comment type="caution">
    <text evidence="1">The sequence shown here is derived from an EMBL/GenBank/DDBJ whole genome shotgun (WGS) entry which is preliminary data.</text>
</comment>
<protein>
    <submittedName>
        <fullName evidence="1">Uncharacterized protein</fullName>
    </submittedName>
</protein>
<evidence type="ECO:0000313" key="2">
    <source>
        <dbReference type="Proteomes" id="UP000093343"/>
    </source>
</evidence>
<accession>A0ABX2XGJ4</accession>
<keyword evidence="2" id="KW-1185">Reference proteome</keyword>
<evidence type="ECO:0000313" key="1">
    <source>
        <dbReference type="EMBL" id="OCB72084.1"/>
    </source>
</evidence>
<organism evidence="1 2">
    <name type="scientific">Flavobacterium piscis</name>
    <dbReference type="NCBI Taxonomy" id="1114874"/>
    <lineage>
        <taxon>Bacteria</taxon>
        <taxon>Pseudomonadati</taxon>
        <taxon>Bacteroidota</taxon>
        <taxon>Flavobacteriia</taxon>
        <taxon>Flavobacteriales</taxon>
        <taxon>Flavobacteriaceae</taxon>
        <taxon>Flavobacterium</taxon>
    </lineage>
</organism>
<dbReference type="EMBL" id="LVEN01000035">
    <property type="protein sequence ID" value="OCB72084.1"/>
    <property type="molecule type" value="Genomic_DNA"/>
</dbReference>
<sequence>MAIQTLNTIKNWFKTGLKPSQAQFWDTWDSFRHKFEKVPVKDIDGIDELLLTKADRTILDNHLADKIAHAPQINTDWNSESGFSQLINKPEFKTINGEAIVGDGDITISSAIPTLDQVLNSDNKSLTQPIVFLDEEYSATIDSKNLSIDGPLGERIQYNGDNINWSKGDKNLKLLFDRESTGQNTFSFPEMPDSSTPYKLATDQVVSATQSGIVDTTSLQELGGVDKLINGIRIGRGNNTTNNANTALGSNALTSATTSISNTAIGRSTLALATTGSFNTAVGAVSLANLTTGTQNVTVGGAALRHLTTGSYNLGIGTNALLNTITGSRNTAIGVASGVSVTSDDNIAIGYLAMGNTGVLNTGTYNTVIGVTSGGAITSGSGNTLIESTNTTSGSVTTGSNNIILKQGLTPIGITTGNNNTVIGNVTGLPTDASNLALLSDGSGNIAIRKEADNTLLAPTLTNALIDSGGAKSLVTKEYLEAVILPTSATQSGIVNNTSLQELGGVDKLINGVRVGVGNLLTTSNTVFGSNALGSTTTGGTGNTAIGRNVLSVATTANFNTGVGNGALRYTTTGTQNVAIGGNALNKLTTGQFNLGIGTNALMNNISGVRNTAIGAAAGAGITGNYNTALGCISFGGGSNSDITGTGEFNITIGFQSGSYLTNGSRNVLIEAPATGNRYTTGNDNISINTGTRSNGISTGNGNTIIGGISGLNQDDSNLAIFANGVGDIAIRKEADNRLLAPTLTNALITSGGAKSLITKEYVDDSKQIKDKQIIINGDIDVQENWNGQTIIFKSSGIVRMPMITTEEFSFNAITLEGVNLTWQWANQIEWVFGEPEITPEKKYFNLTKLENTNQIILSV</sequence>
<dbReference type="Proteomes" id="UP000093343">
    <property type="component" value="Unassembled WGS sequence"/>
</dbReference>
<name>A0ABX2XGJ4_9FLAO</name>
<reference evidence="2" key="1">
    <citation type="submission" date="2016-03" db="EMBL/GenBank/DDBJ databases">
        <title>Draft genome sequence of Paenibacillus glacialis DSM 22343.</title>
        <authorList>
            <person name="Shin S.-K."/>
            <person name="Yi H."/>
        </authorList>
    </citation>
    <scope>NUCLEOTIDE SEQUENCE [LARGE SCALE GENOMIC DNA]</scope>
    <source>
        <strain evidence="2">CCUG 60099</strain>
    </source>
</reference>
<proteinExistence type="predicted"/>
<dbReference type="RefSeq" id="WP_065450592.1">
    <property type="nucleotide sequence ID" value="NZ_LVEN01000035.1"/>
</dbReference>
<gene>
    <name evidence="1" type="ORF">FLP_16345</name>
</gene>